<dbReference type="EMBL" id="DS022256">
    <property type="protein sequence ID" value="EWG52030.1"/>
    <property type="molecule type" value="Genomic_DNA"/>
</dbReference>
<protein>
    <recommendedName>
        <fullName evidence="1">PD-(D/E)XK nuclease-like domain-containing protein</fullName>
    </recommendedName>
</protein>
<dbReference type="Proteomes" id="UP000009096">
    <property type="component" value="Chromosome 11"/>
</dbReference>
<dbReference type="Pfam" id="PF20516">
    <property type="entry name" value="PDDEXK_12"/>
    <property type="match status" value="1"/>
</dbReference>
<name>W7MWI8_GIBM7</name>
<dbReference type="eggNOG" id="ENOG502SSXD">
    <property type="taxonomic scope" value="Eukaryota"/>
</dbReference>
<accession>W7MWI8</accession>
<evidence type="ECO:0000259" key="1">
    <source>
        <dbReference type="Pfam" id="PF20516"/>
    </source>
</evidence>
<dbReference type="InterPro" id="IPR046797">
    <property type="entry name" value="PDDEXK_12"/>
</dbReference>
<dbReference type="GeneID" id="30068417"/>
<dbReference type="KEGG" id="fvr:FVEG_10861"/>
<dbReference type="OrthoDB" id="4161186at2759"/>
<evidence type="ECO:0000313" key="3">
    <source>
        <dbReference type="Proteomes" id="UP000009096"/>
    </source>
</evidence>
<reference evidence="2 3" key="1">
    <citation type="journal article" date="2010" name="Nature">
        <title>Comparative genomics reveals mobile pathogenicity chromosomes in Fusarium.</title>
        <authorList>
            <person name="Ma L.J."/>
            <person name="van der Does H.C."/>
            <person name="Borkovich K.A."/>
            <person name="Coleman J.J."/>
            <person name="Daboussi M.J."/>
            <person name="Di Pietro A."/>
            <person name="Dufresne M."/>
            <person name="Freitag M."/>
            <person name="Grabherr M."/>
            <person name="Henrissat B."/>
            <person name="Houterman P.M."/>
            <person name="Kang S."/>
            <person name="Shim W.B."/>
            <person name="Woloshuk C."/>
            <person name="Xie X."/>
            <person name="Xu J.R."/>
            <person name="Antoniw J."/>
            <person name="Baker S.E."/>
            <person name="Bluhm B.H."/>
            <person name="Breakspear A."/>
            <person name="Brown D.W."/>
            <person name="Butchko R.A."/>
            <person name="Chapman S."/>
            <person name="Coulson R."/>
            <person name="Coutinho P.M."/>
            <person name="Danchin E.G."/>
            <person name="Diener A."/>
            <person name="Gale L.R."/>
            <person name="Gardiner D.M."/>
            <person name="Goff S."/>
            <person name="Hammond-Kosack K.E."/>
            <person name="Hilburn K."/>
            <person name="Hua-Van A."/>
            <person name="Jonkers W."/>
            <person name="Kazan K."/>
            <person name="Kodira C.D."/>
            <person name="Koehrsen M."/>
            <person name="Kumar L."/>
            <person name="Lee Y.H."/>
            <person name="Li L."/>
            <person name="Manners J.M."/>
            <person name="Miranda-Saavedra D."/>
            <person name="Mukherjee M."/>
            <person name="Park G."/>
            <person name="Park J."/>
            <person name="Park S.Y."/>
            <person name="Proctor R.H."/>
            <person name="Regev A."/>
            <person name="Ruiz-Roldan M.C."/>
            <person name="Sain D."/>
            <person name="Sakthikumar S."/>
            <person name="Sykes S."/>
            <person name="Schwartz D.C."/>
            <person name="Turgeon B.G."/>
            <person name="Wapinski I."/>
            <person name="Yoder O."/>
            <person name="Young S."/>
            <person name="Zeng Q."/>
            <person name="Zhou S."/>
            <person name="Galagan J."/>
            <person name="Cuomo C.A."/>
            <person name="Kistler H.C."/>
            <person name="Rep M."/>
        </authorList>
    </citation>
    <scope>NUCLEOTIDE SEQUENCE [LARGE SCALE GENOMIC DNA]</scope>
    <source>
        <strain evidence="3">M3125 / FGSC 7600</strain>
    </source>
</reference>
<evidence type="ECO:0000313" key="2">
    <source>
        <dbReference type="EMBL" id="EWG52030.1"/>
    </source>
</evidence>
<feature type="domain" description="PD-(D/E)XK nuclease-like" evidence="1">
    <location>
        <begin position="31"/>
        <end position="266"/>
    </location>
</feature>
<sequence length="268" mass="30907">MLELCPQSETPILVAEYKWTCQLILSNIVFSDDRDKLGHKPVPEAIQWILHEAAYCNSRGGSEAGWNVEVHHHVLSAALRLLQDSDRPSTTASNIAECHVTSASKKVDFCMYLDPMQDDFAQVSDTIDAPKNIFPLGIFNRTNLAPLSDSPIAVGIEIKKTGERWENAKLQMEVWMAAHWQFLWQLLLRKRAQELATSDEMRWSLPDFITGIIIQRHDWHLIITTPEGDKTLFWQKKNLGHTSNSMGIYKIIYNLELLRQWAQEEYYR</sequence>
<dbReference type="RefSeq" id="XP_018758221.1">
    <property type="nucleotide sequence ID" value="XM_018900029.1"/>
</dbReference>
<proteinExistence type="predicted"/>
<keyword evidence="3" id="KW-1185">Reference proteome</keyword>
<organism evidence="2 3">
    <name type="scientific">Gibberella moniliformis (strain M3125 / FGSC 7600)</name>
    <name type="common">Maize ear and stalk rot fungus</name>
    <name type="synonym">Fusarium verticillioides</name>
    <dbReference type="NCBI Taxonomy" id="334819"/>
    <lineage>
        <taxon>Eukaryota</taxon>
        <taxon>Fungi</taxon>
        <taxon>Dikarya</taxon>
        <taxon>Ascomycota</taxon>
        <taxon>Pezizomycotina</taxon>
        <taxon>Sordariomycetes</taxon>
        <taxon>Hypocreomycetidae</taxon>
        <taxon>Hypocreales</taxon>
        <taxon>Nectriaceae</taxon>
        <taxon>Fusarium</taxon>
        <taxon>Fusarium fujikuroi species complex</taxon>
    </lineage>
</organism>
<dbReference type="VEuPathDB" id="FungiDB:FVEG_10861"/>
<gene>
    <name evidence="2" type="ORF">FVEG_10861</name>
</gene>
<dbReference type="EMBL" id="CM000588">
    <property type="protein sequence ID" value="EWG52030.1"/>
    <property type="molecule type" value="Genomic_DNA"/>
</dbReference>
<dbReference type="AlphaFoldDB" id="W7MWI8"/>